<dbReference type="PANTHER" id="PTHR42770:SF16">
    <property type="entry name" value="AMINO ACID PERMEASE"/>
    <property type="match status" value="1"/>
</dbReference>
<organism evidence="8 9">
    <name type="scientific">Fodinicola feengrottensis</name>
    <dbReference type="NCBI Taxonomy" id="435914"/>
    <lineage>
        <taxon>Bacteria</taxon>
        <taxon>Bacillati</taxon>
        <taxon>Actinomycetota</taxon>
        <taxon>Actinomycetes</taxon>
        <taxon>Mycobacteriales</taxon>
        <taxon>Fodinicola</taxon>
    </lineage>
</organism>
<feature type="transmembrane region" description="Helical" evidence="7">
    <location>
        <begin position="25"/>
        <end position="46"/>
    </location>
</feature>
<reference evidence="8 9" key="1">
    <citation type="journal article" date="2019" name="Int. J. Syst. Evol. Microbiol.">
        <title>The Global Catalogue of Microorganisms (GCM) 10K type strain sequencing project: providing services to taxonomists for standard genome sequencing and annotation.</title>
        <authorList>
            <consortium name="The Broad Institute Genomics Platform"/>
            <consortium name="The Broad Institute Genome Sequencing Center for Infectious Disease"/>
            <person name="Wu L."/>
            <person name="Ma J."/>
        </authorList>
    </citation>
    <scope>NUCLEOTIDE SEQUENCE [LARGE SCALE GENOMIC DNA]</scope>
    <source>
        <strain evidence="8 9">JCM 14718</strain>
    </source>
</reference>
<feature type="transmembrane region" description="Helical" evidence="7">
    <location>
        <begin position="296"/>
        <end position="316"/>
    </location>
</feature>
<protein>
    <submittedName>
        <fullName evidence="8">APC family permease</fullName>
    </submittedName>
</protein>
<keyword evidence="9" id="KW-1185">Reference proteome</keyword>
<keyword evidence="4 7" id="KW-1133">Transmembrane helix</keyword>
<comment type="subcellular location">
    <subcellularLocation>
        <location evidence="1">Cell membrane</location>
        <topology evidence="1">Multi-pass membrane protein</topology>
    </subcellularLocation>
</comment>
<feature type="transmembrane region" description="Helical" evidence="7">
    <location>
        <begin position="416"/>
        <end position="438"/>
    </location>
</feature>
<name>A0ABN2H449_9ACTN</name>
<comment type="caution">
    <text evidence="8">The sequence shown here is derived from an EMBL/GenBank/DDBJ whole genome shotgun (WGS) entry which is preliminary data.</text>
</comment>
<keyword evidence="2" id="KW-1003">Cell membrane</keyword>
<feature type="transmembrane region" description="Helical" evidence="7">
    <location>
        <begin position="243"/>
        <end position="264"/>
    </location>
</feature>
<keyword evidence="3 7" id="KW-0812">Transmembrane</keyword>
<feature type="transmembrane region" description="Helical" evidence="7">
    <location>
        <begin position="166"/>
        <end position="185"/>
    </location>
</feature>
<evidence type="ECO:0000256" key="5">
    <source>
        <dbReference type="ARBA" id="ARBA00023136"/>
    </source>
</evidence>
<keyword evidence="5 7" id="KW-0472">Membrane</keyword>
<feature type="transmembrane region" description="Helical" evidence="7">
    <location>
        <begin position="100"/>
        <end position="120"/>
    </location>
</feature>
<feature type="transmembrane region" description="Helical" evidence="7">
    <location>
        <begin position="140"/>
        <end position="159"/>
    </location>
</feature>
<dbReference type="InterPro" id="IPR002293">
    <property type="entry name" value="AA/rel_permease1"/>
</dbReference>
<feature type="transmembrane region" description="Helical" evidence="7">
    <location>
        <begin position="376"/>
        <end position="404"/>
    </location>
</feature>
<feature type="transmembrane region" description="Helical" evidence="7">
    <location>
        <begin position="58"/>
        <end position="79"/>
    </location>
</feature>
<evidence type="ECO:0000256" key="1">
    <source>
        <dbReference type="ARBA" id="ARBA00004651"/>
    </source>
</evidence>
<sequence length="510" mass="52746">MAQSPTVASRPSVVSSTLAANRLGIMHVVFFVITAAAPLTVIAGIVSTGWQVTEIKGLPLAFLLVAVVLALFCVGYVAVARRIRNAGAFYTYIAKGLGKPLGVGGSFIALFAYGLMQWSTYGAIGFTLSTLVHDKTGATVPWYVFGLAAWALVAIMGLLRVDLNSRVLAVALVAEVVVVVIFDIIDVAHPFGGSVSFTTLSPASLSGAGLGIALAIAVTGFIGFEAAAVFSEESKESDRTVPAATFLSLALMAVLYAGSAWAMAVTIGADNLHKAATQFSSTLPAAVVATKVGGNIVIDIGQILFATSLIAAALSYHGTCSRYTFALGRERVLPAFLGRTGIRSNAPKYASIAQSAVGFLLVIAFAISHADPLVNFFFTFGTAGAFGVLLLITGTSFSVIGFLARNPEGETLWQRLIAPVIACCGLLLIIYLILSNFGALLGDPASPLRFVFPAIYTLLGVGGVIWALFLRSTRPGVYAAIGLGAAASSATPFTSPGPAPLRGRTPGGRS</sequence>
<dbReference type="Proteomes" id="UP001500618">
    <property type="component" value="Unassembled WGS sequence"/>
</dbReference>
<evidence type="ECO:0000256" key="2">
    <source>
        <dbReference type="ARBA" id="ARBA00022475"/>
    </source>
</evidence>
<dbReference type="Gene3D" id="1.20.1740.10">
    <property type="entry name" value="Amino acid/polyamine transporter I"/>
    <property type="match status" value="1"/>
</dbReference>
<evidence type="ECO:0000313" key="9">
    <source>
        <dbReference type="Proteomes" id="UP001500618"/>
    </source>
</evidence>
<evidence type="ECO:0000256" key="4">
    <source>
        <dbReference type="ARBA" id="ARBA00022989"/>
    </source>
</evidence>
<dbReference type="PIRSF" id="PIRSF006060">
    <property type="entry name" value="AA_transporter"/>
    <property type="match status" value="1"/>
</dbReference>
<evidence type="ECO:0000313" key="8">
    <source>
        <dbReference type="EMBL" id="GAA1681692.1"/>
    </source>
</evidence>
<dbReference type="Pfam" id="PF13520">
    <property type="entry name" value="AA_permease_2"/>
    <property type="match status" value="1"/>
</dbReference>
<feature type="transmembrane region" description="Helical" evidence="7">
    <location>
        <begin position="349"/>
        <end position="370"/>
    </location>
</feature>
<evidence type="ECO:0000256" key="6">
    <source>
        <dbReference type="SAM" id="MobiDB-lite"/>
    </source>
</evidence>
<gene>
    <name evidence="8" type="ORF">GCM10009765_33550</name>
</gene>
<feature type="region of interest" description="Disordered" evidence="6">
    <location>
        <begin position="490"/>
        <end position="510"/>
    </location>
</feature>
<dbReference type="PANTHER" id="PTHR42770">
    <property type="entry name" value="AMINO ACID TRANSPORTER-RELATED"/>
    <property type="match status" value="1"/>
</dbReference>
<feature type="transmembrane region" description="Helical" evidence="7">
    <location>
        <begin position="450"/>
        <end position="470"/>
    </location>
</feature>
<dbReference type="EMBL" id="BAAANY010000010">
    <property type="protein sequence ID" value="GAA1681692.1"/>
    <property type="molecule type" value="Genomic_DNA"/>
</dbReference>
<evidence type="ECO:0000256" key="7">
    <source>
        <dbReference type="SAM" id="Phobius"/>
    </source>
</evidence>
<evidence type="ECO:0000256" key="3">
    <source>
        <dbReference type="ARBA" id="ARBA00022692"/>
    </source>
</evidence>
<accession>A0ABN2H449</accession>
<proteinExistence type="predicted"/>
<feature type="transmembrane region" description="Helical" evidence="7">
    <location>
        <begin position="205"/>
        <end position="231"/>
    </location>
</feature>
<dbReference type="RefSeq" id="WP_344311212.1">
    <property type="nucleotide sequence ID" value="NZ_BAAANY010000010.1"/>
</dbReference>
<dbReference type="InterPro" id="IPR050367">
    <property type="entry name" value="APC_superfamily"/>
</dbReference>